<dbReference type="PANTHER" id="PTHR42943:SF2">
    <property type="entry name" value="GLUTATHIONE S-TRANSFERASE KAPPA 1"/>
    <property type="match status" value="1"/>
</dbReference>
<accession>A0A2Z6DVS5</accession>
<proteinExistence type="inferred from homology"/>
<organism evidence="4 5">
    <name type="scientific">Hydrogenophilus thermoluteolus</name>
    <name type="common">Pseudomonas hydrogenothermophila</name>
    <dbReference type="NCBI Taxonomy" id="297"/>
    <lineage>
        <taxon>Bacteria</taxon>
        <taxon>Pseudomonadati</taxon>
        <taxon>Pseudomonadota</taxon>
        <taxon>Hydrogenophilia</taxon>
        <taxon>Hydrogenophilales</taxon>
        <taxon>Hydrogenophilaceae</taxon>
        <taxon>Hydrogenophilus</taxon>
    </lineage>
</organism>
<dbReference type="EMBL" id="AP018558">
    <property type="protein sequence ID" value="BBD76540.1"/>
    <property type="molecule type" value="Genomic_DNA"/>
</dbReference>
<dbReference type="InterPro" id="IPR001853">
    <property type="entry name" value="DSBA-like_thioredoxin_dom"/>
</dbReference>
<evidence type="ECO:0000256" key="2">
    <source>
        <dbReference type="PIRSR" id="PIRSR006386-1"/>
    </source>
</evidence>
<dbReference type="Proteomes" id="UP000262004">
    <property type="component" value="Chromosome"/>
</dbReference>
<evidence type="ECO:0000259" key="3">
    <source>
        <dbReference type="Pfam" id="PF01323"/>
    </source>
</evidence>
<protein>
    <recommendedName>
        <fullName evidence="1">2-hydroxychromene-2-carboxylate isomerase</fullName>
        <ecNumber evidence="1">5.99.1.4</ecNumber>
    </recommendedName>
</protein>
<dbReference type="KEGG" id="htl:HPTL_0270"/>
<dbReference type="CDD" id="cd03022">
    <property type="entry name" value="DsbA_HCCA_Iso"/>
    <property type="match status" value="1"/>
</dbReference>
<dbReference type="Pfam" id="PF01323">
    <property type="entry name" value="DSBA"/>
    <property type="match status" value="1"/>
</dbReference>
<dbReference type="PIRSF" id="PIRSF006386">
    <property type="entry name" value="HCCAis_GSTk"/>
    <property type="match status" value="1"/>
</dbReference>
<dbReference type="GO" id="GO:1901170">
    <property type="term" value="P:naphthalene catabolic process"/>
    <property type="evidence" value="ECO:0007669"/>
    <property type="project" value="InterPro"/>
</dbReference>
<dbReference type="RefSeq" id="WP_119334371.1">
    <property type="nucleotide sequence ID" value="NZ_AP018558.1"/>
</dbReference>
<keyword evidence="5" id="KW-1185">Reference proteome</keyword>
<evidence type="ECO:0000256" key="1">
    <source>
        <dbReference type="PIRNR" id="PIRNR006386"/>
    </source>
</evidence>
<evidence type="ECO:0000313" key="4">
    <source>
        <dbReference type="EMBL" id="BBD76540.1"/>
    </source>
</evidence>
<dbReference type="Gene3D" id="3.40.30.10">
    <property type="entry name" value="Glutaredoxin"/>
    <property type="match status" value="1"/>
</dbReference>
<dbReference type="GO" id="GO:0004602">
    <property type="term" value="F:glutathione peroxidase activity"/>
    <property type="evidence" value="ECO:0007669"/>
    <property type="project" value="TreeGrafter"/>
</dbReference>
<comment type="catalytic activity">
    <reaction evidence="1">
        <text>2-hydroxychromene-2-carboxylate = (3E)-4-(2-hydroxyphenyl)-2-oxobut-3-enoate</text>
        <dbReference type="Rhea" id="RHEA:27401"/>
        <dbReference type="ChEBI" id="CHEBI:59350"/>
        <dbReference type="ChEBI" id="CHEBI:59353"/>
        <dbReference type="EC" id="5.99.1.4"/>
    </reaction>
</comment>
<feature type="active site" description="Nucleophile" evidence="2">
    <location>
        <position position="11"/>
    </location>
</feature>
<dbReference type="InterPro" id="IPR036249">
    <property type="entry name" value="Thioredoxin-like_sf"/>
</dbReference>
<dbReference type="InterPro" id="IPR014440">
    <property type="entry name" value="HCCAis_GSTk"/>
</dbReference>
<name>A0A2Z6DVS5_HYDTE</name>
<comment type="similarity">
    <text evidence="1">Belongs to the GST superfamily. NadH family.</text>
</comment>
<gene>
    <name evidence="4" type="ORF">HPTL_0270</name>
</gene>
<sequence length="198" mass="22522">MVLDFYFDFSSPYGYLMAEMIEEVAQRHHATVVWRPFLLGAVYQKTGDKPLPAHPLKGPYMQRDFARSARFYGIPFRLPDPFPVSTHLAARAFYALNDGSSETAKRWAIAVYRAYFRDRRNIADAETLTAIARELGLDADALGAAMQSPEEKARLRAECDAAIERGVFGSPMVWINDEPFWGVDRLPQIERWLAEGPF</sequence>
<dbReference type="OrthoDB" id="5244108at2"/>
<dbReference type="EC" id="5.99.1.4" evidence="1"/>
<dbReference type="GO" id="GO:0018845">
    <property type="term" value="F:2-hydroxychromene-2-carboxylate isomerase activity"/>
    <property type="evidence" value="ECO:0007669"/>
    <property type="project" value="UniProtKB-UniRule"/>
</dbReference>
<dbReference type="GO" id="GO:0004364">
    <property type="term" value="F:glutathione transferase activity"/>
    <property type="evidence" value="ECO:0007669"/>
    <property type="project" value="TreeGrafter"/>
</dbReference>
<feature type="domain" description="DSBA-like thioredoxin" evidence="3">
    <location>
        <begin position="3"/>
        <end position="191"/>
    </location>
</feature>
<evidence type="ECO:0000313" key="5">
    <source>
        <dbReference type="Proteomes" id="UP000262004"/>
    </source>
</evidence>
<reference evidence="4 5" key="1">
    <citation type="submission" date="2018-04" db="EMBL/GenBank/DDBJ databases">
        <title>Complete genome sequence of Hydrogenophilus thermoluteolus TH-1.</title>
        <authorList>
            <person name="Arai H."/>
        </authorList>
    </citation>
    <scope>NUCLEOTIDE SEQUENCE [LARGE SCALE GENOMIC DNA]</scope>
    <source>
        <strain evidence="4 5">TH-1</strain>
    </source>
</reference>
<dbReference type="AlphaFoldDB" id="A0A2Z6DVS5"/>
<keyword evidence="1" id="KW-0413">Isomerase</keyword>
<dbReference type="InterPro" id="IPR051924">
    <property type="entry name" value="GST_Kappa/NadH"/>
</dbReference>
<dbReference type="InterPro" id="IPR044087">
    <property type="entry name" value="NahD-like"/>
</dbReference>
<dbReference type="GO" id="GO:0006749">
    <property type="term" value="P:glutathione metabolic process"/>
    <property type="evidence" value="ECO:0007669"/>
    <property type="project" value="TreeGrafter"/>
</dbReference>
<dbReference type="SUPFAM" id="SSF52833">
    <property type="entry name" value="Thioredoxin-like"/>
    <property type="match status" value="1"/>
</dbReference>
<dbReference type="PANTHER" id="PTHR42943">
    <property type="entry name" value="GLUTATHIONE S-TRANSFERASE KAPPA"/>
    <property type="match status" value="1"/>
</dbReference>